<dbReference type="Proteomes" id="UP000887560">
    <property type="component" value="Unplaced"/>
</dbReference>
<comment type="subcellular location">
    <subcellularLocation>
        <location evidence="1 10">Mitochondrion inner membrane</location>
    </subcellularLocation>
</comment>
<dbReference type="GO" id="GO:0006627">
    <property type="term" value="P:protein processing involved in protein targeting to mitochondrion"/>
    <property type="evidence" value="ECO:0007669"/>
    <property type="project" value="TreeGrafter"/>
</dbReference>
<evidence type="ECO:0000256" key="7">
    <source>
        <dbReference type="ARBA" id="ARBA00023136"/>
    </source>
</evidence>
<organism evidence="13 14">
    <name type="scientific">Meloidogyne floridensis</name>
    <dbReference type="NCBI Taxonomy" id="298350"/>
    <lineage>
        <taxon>Eukaryota</taxon>
        <taxon>Metazoa</taxon>
        <taxon>Ecdysozoa</taxon>
        <taxon>Nematoda</taxon>
        <taxon>Chromadorea</taxon>
        <taxon>Rhabditida</taxon>
        <taxon>Tylenchina</taxon>
        <taxon>Tylenchomorpha</taxon>
        <taxon>Tylenchoidea</taxon>
        <taxon>Meloidogynidae</taxon>
        <taxon>Meloidogyninae</taxon>
        <taxon>Meloidogyne</taxon>
    </lineage>
</organism>
<evidence type="ECO:0000256" key="11">
    <source>
        <dbReference type="SAM" id="MobiDB-lite"/>
    </source>
</evidence>
<evidence type="ECO:0000256" key="8">
    <source>
        <dbReference type="ARBA" id="ARBA00038445"/>
    </source>
</evidence>
<feature type="active site" evidence="9">
    <location>
        <position position="78"/>
    </location>
</feature>
<dbReference type="GO" id="GO:0042720">
    <property type="term" value="C:mitochondrial inner membrane peptidase complex"/>
    <property type="evidence" value="ECO:0007669"/>
    <property type="project" value="TreeGrafter"/>
</dbReference>
<name>A0A915P3A3_9BILA</name>
<dbReference type="SUPFAM" id="SSF51306">
    <property type="entry name" value="LexA/Signal peptidase"/>
    <property type="match status" value="1"/>
</dbReference>
<dbReference type="NCBIfam" id="TIGR02227">
    <property type="entry name" value="sigpep_I_bact"/>
    <property type="match status" value="1"/>
</dbReference>
<dbReference type="InterPro" id="IPR000223">
    <property type="entry name" value="Pept_S26A_signal_pept_1"/>
</dbReference>
<dbReference type="InterPro" id="IPR019756">
    <property type="entry name" value="Pept_S26A_signal_pept_1_Ser-AS"/>
</dbReference>
<reference evidence="14" key="1">
    <citation type="submission" date="2022-11" db="UniProtKB">
        <authorList>
            <consortium name="WormBaseParasite"/>
        </authorList>
    </citation>
    <scope>IDENTIFICATION</scope>
</reference>
<proteinExistence type="inferred from homology"/>
<dbReference type="PRINTS" id="PR00727">
    <property type="entry name" value="LEADERPTASE"/>
</dbReference>
<keyword evidence="10" id="KW-1133">Transmembrane helix</keyword>
<dbReference type="PANTHER" id="PTHR12383">
    <property type="entry name" value="PROTEASE FAMILY S26 MITOCHONDRIAL INNER MEMBRANE PROTEASE-RELATED"/>
    <property type="match status" value="1"/>
</dbReference>
<dbReference type="InterPro" id="IPR036286">
    <property type="entry name" value="LexA/Signal_pep-like_sf"/>
</dbReference>
<dbReference type="AlphaFoldDB" id="A0A915P3A3"/>
<keyword evidence="3 10" id="KW-0645">Protease</keyword>
<feature type="transmembrane region" description="Helical" evidence="10">
    <location>
        <begin position="163"/>
        <end position="181"/>
    </location>
</feature>
<protein>
    <recommendedName>
        <fullName evidence="10">Mitochondrial inner membrane protease subunit</fullName>
        <ecNumber evidence="10">3.4.21.-</ecNumber>
    </recommendedName>
</protein>
<keyword evidence="7 10" id="KW-0472">Membrane</keyword>
<evidence type="ECO:0000313" key="13">
    <source>
        <dbReference type="Proteomes" id="UP000887560"/>
    </source>
</evidence>
<evidence type="ECO:0000313" key="14">
    <source>
        <dbReference type="WBParaSite" id="scf7180000423576.g11326"/>
    </source>
</evidence>
<evidence type="ECO:0000256" key="3">
    <source>
        <dbReference type="ARBA" id="ARBA00022670"/>
    </source>
</evidence>
<evidence type="ECO:0000256" key="6">
    <source>
        <dbReference type="ARBA" id="ARBA00023128"/>
    </source>
</evidence>
<dbReference type="Gene3D" id="2.10.109.10">
    <property type="entry name" value="Umud Fragment, subunit A"/>
    <property type="match status" value="1"/>
</dbReference>
<dbReference type="GO" id="GO:0004252">
    <property type="term" value="F:serine-type endopeptidase activity"/>
    <property type="evidence" value="ECO:0007669"/>
    <property type="project" value="InterPro"/>
</dbReference>
<feature type="region of interest" description="Disordered" evidence="11">
    <location>
        <begin position="225"/>
        <end position="245"/>
    </location>
</feature>
<sequence>MQKSKIFLRRAIHATGIFCTCTAFFDLIGCPMSISGTSMLPTLIPGDVVWISKIFPKPVTGDIFVFTAPPDPAKNHIKRIVALEGDTARTKQGGRVLVPKNHIWVLSDNLKCPTVLDSRAYGPVNCGLIMRYPAAGPKIPPWTRLSDAFVNIKNKMEISSGKIMIFGTVGAIALAFYMMAIQPKVFYFRFFYFWDINHEFYAKKQKQFYDSLPVSRDQLAADSHLPPWRDPFDRESRKNKIPYGK</sequence>
<dbReference type="WBParaSite" id="scf7180000423576.g11326">
    <property type="protein sequence ID" value="scf7180000423576.g11326"/>
    <property type="gene ID" value="scf7180000423576.g11326"/>
</dbReference>
<evidence type="ECO:0000256" key="4">
    <source>
        <dbReference type="ARBA" id="ARBA00022792"/>
    </source>
</evidence>
<keyword evidence="13" id="KW-1185">Reference proteome</keyword>
<comment type="similarity">
    <text evidence="8">Belongs to the peptidase S26 family. IMP1 subfamily.</text>
</comment>
<evidence type="ECO:0000256" key="5">
    <source>
        <dbReference type="ARBA" id="ARBA00022801"/>
    </source>
</evidence>
<dbReference type="InterPro" id="IPR052064">
    <property type="entry name" value="Mito_IMP1_subunit"/>
</dbReference>
<keyword evidence="4 10" id="KW-0999">Mitochondrion inner membrane</keyword>
<dbReference type="PANTHER" id="PTHR12383:SF16">
    <property type="entry name" value="MITOCHONDRIAL INNER MEMBRANE PROTEASE SUBUNIT 1"/>
    <property type="match status" value="1"/>
</dbReference>
<evidence type="ECO:0000259" key="12">
    <source>
        <dbReference type="Pfam" id="PF10502"/>
    </source>
</evidence>
<dbReference type="CDD" id="cd06530">
    <property type="entry name" value="S26_SPase_I"/>
    <property type="match status" value="1"/>
</dbReference>
<evidence type="ECO:0000256" key="1">
    <source>
        <dbReference type="ARBA" id="ARBA00004273"/>
    </source>
</evidence>
<dbReference type="PROSITE" id="PS00501">
    <property type="entry name" value="SPASE_I_1"/>
    <property type="match status" value="1"/>
</dbReference>
<keyword evidence="10" id="KW-0812">Transmembrane</keyword>
<dbReference type="Pfam" id="PF10502">
    <property type="entry name" value="Peptidase_S26"/>
    <property type="match status" value="1"/>
</dbReference>
<accession>A0A915P3A3</accession>
<evidence type="ECO:0000256" key="9">
    <source>
        <dbReference type="PIRSR" id="PIRSR600223-1"/>
    </source>
</evidence>
<evidence type="ECO:0000256" key="2">
    <source>
        <dbReference type="ARBA" id="ARBA00011805"/>
    </source>
</evidence>
<comment type="subunit">
    <text evidence="2">Heterodimer of 2 subunits, IMMPL1 and IMMPL2.</text>
</comment>
<dbReference type="GO" id="GO:0006465">
    <property type="term" value="P:signal peptide processing"/>
    <property type="evidence" value="ECO:0007669"/>
    <property type="project" value="InterPro"/>
</dbReference>
<keyword evidence="5 10" id="KW-0378">Hydrolase</keyword>
<keyword evidence="6 10" id="KW-0496">Mitochondrion</keyword>
<feature type="active site" evidence="9">
    <location>
        <position position="38"/>
    </location>
</feature>
<dbReference type="EC" id="3.4.21.-" evidence="10"/>
<feature type="domain" description="Peptidase S26" evidence="12">
    <location>
        <begin position="26"/>
        <end position="92"/>
    </location>
</feature>
<evidence type="ECO:0000256" key="10">
    <source>
        <dbReference type="RuleBase" id="RU362041"/>
    </source>
</evidence>
<dbReference type="InterPro" id="IPR019533">
    <property type="entry name" value="Peptidase_S26"/>
</dbReference>